<keyword evidence="5" id="KW-0862">Zinc</keyword>
<dbReference type="InterPro" id="IPR050628">
    <property type="entry name" value="SNF2_RAD54_helicase_TF"/>
</dbReference>
<feature type="region of interest" description="Disordered" evidence="7">
    <location>
        <begin position="748"/>
        <end position="772"/>
    </location>
</feature>
<evidence type="ECO:0000256" key="4">
    <source>
        <dbReference type="ARBA" id="ARBA00022801"/>
    </source>
</evidence>
<dbReference type="InterPro" id="IPR000330">
    <property type="entry name" value="SNF2_N"/>
</dbReference>
<dbReference type="GO" id="GO:0006281">
    <property type="term" value="P:DNA repair"/>
    <property type="evidence" value="ECO:0007669"/>
    <property type="project" value="TreeGrafter"/>
</dbReference>
<dbReference type="InterPro" id="IPR001650">
    <property type="entry name" value="Helicase_C-like"/>
</dbReference>
<dbReference type="RefSeq" id="YP_009120507.1">
    <property type="nucleotide sequence ID" value="NC_026440.1"/>
</dbReference>
<dbReference type="EMBL" id="KP136319">
    <property type="protein sequence ID" value="AJF98272.1"/>
    <property type="molecule type" value="Genomic_DNA"/>
</dbReference>
<dbReference type="SMART" id="SM00487">
    <property type="entry name" value="DEXDc"/>
    <property type="match status" value="1"/>
</dbReference>
<evidence type="ECO:0000313" key="9">
    <source>
        <dbReference type="EMBL" id="AJF98272.1"/>
    </source>
</evidence>
<dbReference type="GO" id="GO:0008270">
    <property type="term" value="F:zinc ion binding"/>
    <property type="evidence" value="ECO:0007669"/>
    <property type="project" value="UniProtKB-KW"/>
</dbReference>
<dbReference type="GO" id="GO:0016787">
    <property type="term" value="F:hydrolase activity"/>
    <property type="evidence" value="ECO:0007669"/>
    <property type="project" value="UniProtKB-KW"/>
</dbReference>
<feature type="compositionally biased region" description="Polar residues" evidence="7">
    <location>
        <begin position="696"/>
        <end position="708"/>
    </location>
</feature>
<evidence type="ECO:0000256" key="7">
    <source>
        <dbReference type="SAM" id="MobiDB-lite"/>
    </source>
</evidence>
<keyword evidence="2" id="KW-0547">Nucleotide-binding</keyword>
<accession>A0A0B5JER0</accession>
<dbReference type="Pfam" id="PF00176">
    <property type="entry name" value="SNF2-rel_dom"/>
    <property type="match status" value="1"/>
</dbReference>
<feature type="region of interest" description="Disordered" evidence="7">
    <location>
        <begin position="694"/>
        <end position="718"/>
    </location>
</feature>
<feature type="region of interest" description="Disordered" evidence="7">
    <location>
        <begin position="130"/>
        <end position="157"/>
    </location>
</feature>
<reference evidence="9 10" key="1">
    <citation type="journal article" date="2015" name="Parasitol. Res.">
        <title>Viruses in close associations with free-living amoebae.</title>
        <authorList>
            <person name="Scheid P."/>
        </authorList>
    </citation>
    <scope>NUCLEOTIDE SEQUENCE [LARGE SCALE GENOMIC DNA]</scope>
    <source>
        <strain evidence="9">KlaHel</strain>
    </source>
</reference>
<protein>
    <submittedName>
        <fullName evidence="9">Rad5-like protein</fullName>
    </submittedName>
</protein>
<evidence type="ECO:0000259" key="8">
    <source>
        <dbReference type="PROSITE" id="PS51192"/>
    </source>
</evidence>
<dbReference type="InterPro" id="IPR027417">
    <property type="entry name" value="P-loop_NTPase"/>
</dbReference>
<dbReference type="PROSITE" id="PS51192">
    <property type="entry name" value="HELICASE_ATP_BIND_1"/>
    <property type="match status" value="1"/>
</dbReference>
<dbReference type="GO" id="GO:0005524">
    <property type="term" value="F:ATP binding"/>
    <property type="evidence" value="ECO:0007669"/>
    <property type="project" value="UniProtKB-KW"/>
</dbReference>
<feature type="region of interest" description="Disordered" evidence="7">
    <location>
        <begin position="565"/>
        <end position="586"/>
    </location>
</feature>
<dbReference type="InterPro" id="IPR017907">
    <property type="entry name" value="Znf_RING_CS"/>
</dbReference>
<proteinExistence type="predicted"/>
<feature type="compositionally biased region" description="Acidic residues" evidence="7">
    <location>
        <begin position="135"/>
        <end position="144"/>
    </location>
</feature>
<evidence type="ECO:0000256" key="6">
    <source>
        <dbReference type="ARBA" id="ARBA00022840"/>
    </source>
</evidence>
<dbReference type="OrthoDB" id="2514at10239"/>
<keyword evidence="1" id="KW-0479">Metal-binding</keyword>
<feature type="compositionally biased region" description="Polar residues" evidence="7">
    <location>
        <begin position="756"/>
        <end position="772"/>
    </location>
</feature>
<dbReference type="Pfam" id="PF00271">
    <property type="entry name" value="Helicase_C"/>
    <property type="match status" value="1"/>
</dbReference>
<dbReference type="SUPFAM" id="SSF52540">
    <property type="entry name" value="P-loop containing nucleoside triphosphate hydrolases"/>
    <property type="match status" value="2"/>
</dbReference>
<dbReference type="Gene3D" id="3.40.50.300">
    <property type="entry name" value="P-loop containing nucleotide triphosphate hydrolases"/>
    <property type="match status" value="1"/>
</dbReference>
<sequence>MDDVNNGQDWREGLATALLPHQVEAVEWMRAREAFDGGGGGVLADDMGMGKTLDCIALATSTAATAARWASDSVHESDPHKSSATLVVTPLCLLDQWRLQIARHAPPRSPVAVYHGTDRQSALASFLSRTTNGDSDAECNDDNEMTSANDDNVIDNGGGDNGHLPHFVLTTYETIRHEHASRATTGQRRGALAIAWFRVVLDEAHRIRAPASGCHEAALALRARRRWCVTGTPYNNSVDDLRALARFIAVAPYDSDAWWESPTLGAPTREARLTLWTRMFVLMRNKRDVLGDTLPPCTTTVVRVRLDAAERAFYDDLVRSAARAYAAFAAAPPKDRARPRMFGAVLAWVSRLRQACDHPLLAMGRGWTVDAMASGQDHRGPARCGCCARLLDGDPAGGGSCVVASCGHRLCRVCAPTAAAAGSSRRRRGRVPPCIPCRAALRWTTASAIAGPKRASTKLRALVAYCVETLTADPTARIVVFSQWTACLDMAACFLAKAGVASARYDGDVTGIARRAAVLATFAAAVGVQNLEGPSPSTRVNESESSPSGDPCPFSDMASLHCASDATHGNRHHGGDETNACVPPDSIGPGMRLRSGATVRHTGDAARVLLASLHCAGVGLDLSAANHVVLIDAWYNPFIEKQACDRVHRIGQTREVKVVRLCVAASVEADVARIQARKLCEAAALGLGAHVDTMAPSDQGNDPTTCSPSDPIDRDGARAGLSDTDIHEIFRRAMSVVACAPCRHRRHAPTAAPRRSWSQRVSASATRITASF</sequence>
<dbReference type="SMART" id="SM00490">
    <property type="entry name" value="HELICc"/>
    <property type="match status" value="1"/>
</dbReference>
<dbReference type="InterPro" id="IPR049730">
    <property type="entry name" value="SNF2/RAD54-like_C"/>
</dbReference>
<evidence type="ECO:0000313" key="10">
    <source>
        <dbReference type="Proteomes" id="UP000202511"/>
    </source>
</evidence>
<evidence type="ECO:0000256" key="1">
    <source>
        <dbReference type="ARBA" id="ARBA00022723"/>
    </source>
</evidence>
<dbReference type="PANTHER" id="PTHR45626:SF22">
    <property type="entry name" value="DNA REPAIR PROTEIN RAD5"/>
    <property type="match status" value="1"/>
</dbReference>
<evidence type="ECO:0000256" key="2">
    <source>
        <dbReference type="ARBA" id="ARBA00022741"/>
    </source>
</evidence>
<dbReference type="PROSITE" id="PS00518">
    <property type="entry name" value="ZF_RING_1"/>
    <property type="match status" value="1"/>
</dbReference>
<name>A0A0B5JER0_9VIRU</name>
<dbReference type="CDD" id="cd18008">
    <property type="entry name" value="DEXDc_SHPRH-like"/>
    <property type="match status" value="1"/>
</dbReference>
<feature type="domain" description="Helicase ATP-binding" evidence="8">
    <location>
        <begin position="32"/>
        <end position="251"/>
    </location>
</feature>
<dbReference type="KEGG" id="vg:23463189"/>
<dbReference type="InterPro" id="IPR014001">
    <property type="entry name" value="Helicase_ATP-bd"/>
</dbReference>
<dbReference type="Gene3D" id="3.40.50.10810">
    <property type="entry name" value="Tandem AAA-ATPase domain"/>
    <property type="match status" value="1"/>
</dbReference>
<keyword evidence="4" id="KW-0378">Hydrolase</keyword>
<dbReference type="GO" id="GO:0008094">
    <property type="term" value="F:ATP-dependent activity, acting on DNA"/>
    <property type="evidence" value="ECO:0007669"/>
    <property type="project" value="TreeGrafter"/>
</dbReference>
<keyword evidence="3" id="KW-0863">Zinc-finger</keyword>
<dbReference type="GeneID" id="23463189"/>
<organism evidence="9 10">
    <name type="scientific">Pandoravirus inopinatum</name>
    <dbReference type="NCBI Taxonomy" id="1605721"/>
    <lineage>
        <taxon>Viruses</taxon>
        <taxon>Pandoravirus</taxon>
    </lineage>
</organism>
<evidence type="ECO:0000256" key="3">
    <source>
        <dbReference type="ARBA" id="ARBA00022771"/>
    </source>
</evidence>
<dbReference type="PANTHER" id="PTHR45626">
    <property type="entry name" value="TRANSCRIPTION TERMINATION FACTOR 2-RELATED"/>
    <property type="match status" value="1"/>
</dbReference>
<dbReference type="Proteomes" id="UP000202511">
    <property type="component" value="Segment"/>
</dbReference>
<dbReference type="CDD" id="cd18793">
    <property type="entry name" value="SF2_C_SNF"/>
    <property type="match status" value="1"/>
</dbReference>
<evidence type="ECO:0000256" key="5">
    <source>
        <dbReference type="ARBA" id="ARBA00022833"/>
    </source>
</evidence>
<dbReference type="InterPro" id="IPR038718">
    <property type="entry name" value="SNF2-like_sf"/>
</dbReference>
<keyword evidence="6" id="KW-0067">ATP-binding</keyword>